<dbReference type="AlphaFoldDB" id="A0A5D3WII1"/>
<dbReference type="Proteomes" id="UP000324159">
    <property type="component" value="Unassembled WGS sequence"/>
</dbReference>
<keyword evidence="2" id="KW-1185">Reference proteome</keyword>
<name>A0A5D3WII1_9BACT</name>
<proteinExistence type="predicted"/>
<evidence type="ECO:0000313" key="1">
    <source>
        <dbReference type="EMBL" id="TYO97126.1"/>
    </source>
</evidence>
<protein>
    <submittedName>
        <fullName evidence="1">HEAT repeat protein</fullName>
    </submittedName>
</protein>
<dbReference type="SMART" id="SM00567">
    <property type="entry name" value="EZ_HEAT"/>
    <property type="match status" value="6"/>
</dbReference>
<dbReference type="Pfam" id="PF03130">
    <property type="entry name" value="HEAT_PBS"/>
    <property type="match status" value="1"/>
</dbReference>
<reference evidence="1 2" key="1">
    <citation type="submission" date="2019-07" db="EMBL/GenBank/DDBJ databases">
        <title>Genomic Encyclopedia of Type Strains, Phase IV (KMG-IV): sequencing the most valuable type-strain genomes for metagenomic binning, comparative biology and taxonomic classification.</title>
        <authorList>
            <person name="Goeker M."/>
        </authorList>
    </citation>
    <scope>NUCLEOTIDE SEQUENCE [LARGE SCALE GENOMIC DNA]</scope>
    <source>
        <strain evidence="1 2">SS015</strain>
    </source>
</reference>
<dbReference type="PANTHER" id="PTHR12697:SF5">
    <property type="entry name" value="DEOXYHYPUSINE HYDROXYLASE"/>
    <property type="match status" value="1"/>
</dbReference>
<organism evidence="1 2">
    <name type="scientific">Geothermobacter ehrlichii</name>
    <dbReference type="NCBI Taxonomy" id="213224"/>
    <lineage>
        <taxon>Bacteria</taxon>
        <taxon>Pseudomonadati</taxon>
        <taxon>Thermodesulfobacteriota</taxon>
        <taxon>Desulfuromonadia</taxon>
        <taxon>Desulfuromonadales</taxon>
        <taxon>Geothermobacteraceae</taxon>
        <taxon>Geothermobacter</taxon>
    </lineage>
</organism>
<dbReference type="Pfam" id="PF13646">
    <property type="entry name" value="HEAT_2"/>
    <property type="match status" value="2"/>
</dbReference>
<dbReference type="RefSeq" id="WP_148896519.1">
    <property type="nucleotide sequence ID" value="NZ_VNIB01000011.1"/>
</dbReference>
<accession>A0A5D3WII1</accession>
<dbReference type="SUPFAM" id="SSF48371">
    <property type="entry name" value="ARM repeat"/>
    <property type="match status" value="1"/>
</dbReference>
<dbReference type="EMBL" id="VNIB01000011">
    <property type="protein sequence ID" value="TYO97126.1"/>
    <property type="molecule type" value="Genomic_DNA"/>
</dbReference>
<sequence length="309" mass="33502">MVTTGKRFPFRTVWPLLLLGLMLFAGCGQEPALDLPALENAARAGDARAVSQLVSLLGRRENGVNDRVYPVVVALGREAVPALSGQLDTSDPVLREYTIAALGTLRAKEAVDGIRATLKDRAFGRRYIAAWALGQIGDPATIPALIEALDDANETVRRYATRALIRFDRKAVPPLVQALPAATSRAAGYIIRALGDIGDPRAVDSLLRAVDGPNRGLAFQALGKLKERRAEQALIDGLNDSDWRTRMQAAMALGPLGGPAAAEALQPLLDDPEVVVREWAARSLEMITGRHVRYRDARGELVMPYNIYH</sequence>
<dbReference type="GO" id="GO:0016491">
    <property type="term" value="F:oxidoreductase activity"/>
    <property type="evidence" value="ECO:0007669"/>
    <property type="project" value="TreeGrafter"/>
</dbReference>
<gene>
    <name evidence="1" type="ORF">EDC39_11156</name>
</gene>
<evidence type="ECO:0000313" key="2">
    <source>
        <dbReference type="Proteomes" id="UP000324159"/>
    </source>
</evidence>
<dbReference type="PROSITE" id="PS51257">
    <property type="entry name" value="PROKAR_LIPOPROTEIN"/>
    <property type="match status" value="1"/>
</dbReference>
<dbReference type="InterPro" id="IPR011989">
    <property type="entry name" value="ARM-like"/>
</dbReference>
<dbReference type="OrthoDB" id="9812352at2"/>
<comment type="caution">
    <text evidence="1">The sequence shown here is derived from an EMBL/GenBank/DDBJ whole genome shotgun (WGS) entry which is preliminary data.</text>
</comment>
<dbReference type="Gene3D" id="1.25.10.10">
    <property type="entry name" value="Leucine-rich Repeat Variant"/>
    <property type="match status" value="2"/>
</dbReference>
<dbReference type="InterPro" id="IPR016024">
    <property type="entry name" value="ARM-type_fold"/>
</dbReference>
<dbReference type="InterPro" id="IPR004155">
    <property type="entry name" value="PBS_lyase_HEAT"/>
</dbReference>
<dbReference type="PANTHER" id="PTHR12697">
    <property type="entry name" value="PBS LYASE HEAT-LIKE PROTEIN"/>
    <property type="match status" value="1"/>
</dbReference>